<evidence type="ECO:0000313" key="2">
    <source>
        <dbReference type="EMBL" id="CAF3874086.1"/>
    </source>
</evidence>
<gene>
    <name evidence="1" type="ORF">GPM918_LOCUS19164</name>
    <name evidence="2" type="ORF">SRO942_LOCUS19163</name>
</gene>
<dbReference type="Proteomes" id="UP000663829">
    <property type="component" value="Unassembled WGS sequence"/>
</dbReference>
<name>A0A814PQS7_9BILA</name>
<dbReference type="AlphaFoldDB" id="A0A814PQS7"/>
<evidence type="ECO:0000313" key="1">
    <source>
        <dbReference type="EMBL" id="CAF1109550.1"/>
    </source>
</evidence>
<accession>A0A814PQS7</accession>
<dbReference type="EMBL" id="CAJNOQ010005726">
    <property type="protein sequence ID" value="CAF1109550.1"/>
    <property type="molecule type" value="Genomic_DNA"/>
</dbReference>
<proteinExistence type="predicted"/>
<keyword evidence="3" id="KW-1185">Reference proteome</keyword>
<dbReference type="Proteomes" id="UP000681722">
    <property type="component" value="Unassembled WGS sequence"/>
</dbReference>
<dbReference type="OrthoDB" id="619536at2759"/>
<organism evidence="1 3">
    <name type="scientific">Didymodactylos carnosus</name>
    <dbReference type="NCBI Taxonomy" id="1234261"/>
    <lineage>
        <taxon>Eukaryota</taxon>
        <taxon>Metazoa</taxon>
        <taxon>Spiralia</taxon>
        <taxon>Gnathifera</taxon>
        <taxon>Rotifera</taxon>
        <taxon>Eurotatoria</taxon>
        <taxon>Bdelloidea</taxon>
        <taxon>Philodinida</taxon>
        <taxon>Philodinidae</taxon>
        <taxon>Didymodactylos</taxon>
    </lineage>
</organism>
<protein>
    <submittedName>
        <fullName evidence="1">Uncharacterized protein</fullName>
    </submittedName>
</protein>
<reference evidence="1" key="1">
    <citation type="submission" date="2021-02" db="EMBL/GenBank/DDBJ databases">
        <authorList>
            <person name="Nowell W R."/>
        </authorList>
    </citation>
    <scope>NUCLEOTIDE SEQUENCE</scope>
</reference>
<dbReference type="EMBL" id="CAJOBC010005728">
    <property type="protein sequence ID" value="CAF3874086.1"/>
    <property type="molecule type" value="Genomic_DNA"/>
</dbReference>
<evidence type="ECO:0000313" key="3">
    <source>
        <dbReference type="Proteomes" id="UP000663829"/>
    </source>
</evidence>
<sequence>MKFHFGHQVVINAPIDDVFHKLTSIDYLERVIYLSDLASDFKVIAKENDYVFNYQFCENVSSFFGLIKNKITIIVKQTADPQAKTLLYESNVNNGMVTTVKRRSFTALNEQKTQVSETVDGECSFIYQPLVKTKGHQAHCEHMEKYHTLFDSITEEKNNI</sequence>
<comment type="caution">
    <text evidence="1">The sequence shown here is derived from an EMBL/GenBank/DDBJ whole genome shotgun (WGS) entry which is preliminary data.</text>
</comment>
<dbReference type="SUPFAM" id="SSF55961">
    <property type="entry name" value="Bet v1-like"/>
    <property type="match status" value="1"/>
</dbReference>